<dbReference type="InterPro" id="IPR000073">
    <property type="entry name" value="AB_hydrolase_1"/>
</dbReference>
<evidence type="ECO:0000256" key="1">
    <source>
        <dbReference type="SAM" id="SignalP"/>
    </source>
</evidence>
<name>A0ABZ0Q0P1_9PSED</name>
<evidence type="ECO:0000259" key="2">
    <source>
        <dbReference type="Pfam" id="PF00561"/>
    </source>
</evidence>
<evidence type="ECO:0000313" key="4">
    <source>
        <dbReference type="Proteomes" id="UP001305928"/>
    </source>
</evidence>
<protein>
    <submittedName>
        <fullName evidence="3">Triacylglycerol lipase</fullName>
    </submittedName>
</protein>
<feature type="chain" id="PRO_5046842104" evidence="1">
    <location>
        <begin position="25"/>
        <end position="314"/>
    </location>
</feature>
<proteinExistence type="predicted"/>
<accession>A0ABZ0Q0P1</accession>
<dbReference type="Gene3D" id="3.40.50.1820">
    <property type="entry name" value="alpha/beta hydrolase"/>
    <property type="match status" value="1"/>
</dbReference>
<keyword evidence="1" id="KW-0732">Signal</keyword>
<feature type="domain" description="AB hydrolase-1" evidence="2">
    <location>
        <begin position="37"/>
        <end position="283"/>
    </location>
</feature>
<dbReference type="EMBL" id="CP137892">
    <property type="protein sequence ID" value="WPC07038.1"/>
    <property type="molecule type" value="Genomic_DNA"/>
</dbReference>
<dbReference type="SUPFAM" id="SSF53474">
    <property type="entry name" value="alpha/beta-Hydrolases"/>
    <property type="match status" value="1"/>
</dbReference>
<keyword evidence="4" id="KW-1185">Reference proteome</keyword>
<sequence>MNNNKTLLALCLGAGLMASGQTQAFWFGSSGYTQTKYPIVLTHGMLGFDSILGVDYWYGIPTALRRDGASVYVTEVSQLNTSEARGEELLEQVEEIVAISGKAKVNLIGHSHGGPTIRYVAAVRPDLVASATSVGSPHKGSAAADFIRQVPPGSAGETLLAGIVNGLGGLINFLSGSSSTSPQDALGALESLNSEGAARFNAKYPQGVPTSACGEGAYNVNGVRYYSWSGTSPLTHLLDPSDLLLGASSLTFNGEANDGLVGRCSSHLGKVIRDDYRMNHLDEVNQTFGLTSWFETDPVTVYRQHANRLKNDGL</sequence>
<dbReference type="Pfam" id="PF00561">
    <property type="entry name" value="Abhydrolase_1"/>
    <property type="match status" value="1"/>
</dbReference>
<dbReference type="Proteomes" id="UP001305928">
    <property type="component" value="Chromosome"/>
</dbReference>
<feature type="signal peptide" evidence="1">
    <location>
        <begin position="1"/>
        <end position="24"/>
    </location>
</feature>
<evidence type="ECO:0000313" key="3">
    <source>
        <dbReference type="EMBL" id="WPC07038.1"/>
    </source>
</evidence>
<gene>
    <name evidence="3" type="ORF">SBP02_09880</name>
</gene>
<dbReference type="RefSeq" id="WP_318646215.1">
    <property type="nucleotide sequence ID" value="NZ_CP137892.1"/>
</dbReference>
<organism evidence="3 4">
    <name type="scientific">Pseudomonas benzenivorans</name>
    <dbReference type="NCBI Taxonomy" id="556533"/>
    <lineage>
        <taxon>Bacteria</taxon>
        <taxon>Pseudomonadati</taxon>
        <taxon>Pseudomonadota</taxon>
        <taxon>Gammaproteobacteria</taxon>
        <taxon>Pseudomonadales</taxon>
        <taxon>Pseudomonadaceae</taxon>
        <taxon>Pseudomonas</taxon>
    </lineage>
</organism>
<reference evidence="3 4" key="1">
    <citation type="submission" date="2023-11" db="EMBL/GenBank/DDBJ databases">
        <title>Complete genome of Pseudomonas benzenivorans BA3361.</title>
        <authorList>
            <person name="Shin S.Y."/>
            <person name="Song J."/>
            <person name="Kang H."/>
        </authorList>
    </citation>
    <scope>NUCLEOTIDE SEQUENCE [LARGE SCALE GENOMIC DNA]</scope>
    <source>
        <strain evidence="3 4">HNIBRBA3361</strain>
    </source>
</reference>
<dbReference type="InterPro" id="IPR029058">
    <property type="entry name" value="AB_hydrolase_fold"/>
</dbReference>